<protein>
    <submittedName>
        <fullName evidence="2">Polysaccharide biosynthesis protein</fullName>
    </submittedName>
</protein>
<proteinExistence type="inferred from homology"/>
<dbReference type="Gene3D" id="3.40.50.720">
    <property type="entry name" value="NAD(P)-binding Rossmann-like Domain"/>
    <property type="match status" value="2"/>
</dbReference>
<reference evidence="2" key="1">
    <citation type="submission" date="2009-11" db="EMBL/GenBank/DDBJ databases">
        <authorList>
            <person name="Weinstock G."/>
            <person name="Sodergren E."/>
            <person name="Clifton S."/>
            <person name="Fulton L."/>
            <person name="Fulton B."/>
            <person name="Courtney L."/>
            <person name="Fronick C."/>
            <person name="Harrison M."/>
            <person name="Strong C."/>
            <person name="Farmer C."/>
            <person name="Delahaunty K."/>
            <person name="Markovic C."/>
            <person name="Hall O."/>
            <person name="Minx P."/>
            <person name="Tomlinson C."/>
            <person name="Mitreva M."/>
            <person name="Nelson J."/>
            <person name="Hou S."/>
            <person name="Wollam A."/>
            <person name="Pepin K.H."/>
            <person name="Johnson M."/>
            <person name="Bhonagiri V."/>
            <person name="Nash W.E."/>
            <person name="Warren W."/>
            <person name="Chinwalla A."/>
            <person name="Mardis E.R."/>
            <person name="Wilson R.K."/>
        </authorList>
    </citation>
    <scope>NUCLEOTIDE SEQUENCE [LARGE SCALE GENOMIC DNA]</scope>
    <source>
        <strain evidence="2">DSM 18205</strain>
    </source>
</reference>
<evidence type="ECO:0000313" key="3">
    <source>
        <dbReference type="Proteomes" id="UP000004477"/>
    </source>
</evidence>
<dbReference type="EMBL" id="ACBX02000035">
    <property type="protein sequence ID" value="EFB34536.1"/>
    <property type="molecule type" value="Genomic_DNA"/>
</dbReference>
<dbReference type="STRING" id="537011.PREVCOP_05970"/>
<dbReference type="AlphaFoldDB" id="D1PFG3"/>
<dbReference type="Proteomes" id="UP000004477">
    <property type="component" value="Unassembled WGS sequence"/>
</dbReference>
<dbReference type="HOGENOM" id="CLU_013560_5_2_10"/>
<dbReference type="Pfam" id="PF02719">
    <property type="entry name" value="Polysacc_synt_2"/>
    <property type="match status" value="1"/>
</dbReference>
<name>D1PFG3_9BACT</name>
<dbReference type="OrthoDB" id="9803111at2"/>
<dbReference type="PaxDb" id="537011-PREVCOP_05970"/>
<dbReference type="PANTHER" id="PTHR43318">
    <property type="entry name" value="UDP-N-ACETYLGLUCOSAMINE 4,6-DEHYDRATASE"/>
    <property type="match status" value="1"/>
</dbReference>
<dbReference type="InterPro" id="IPR036291">
    <property type="entry name" value="NAD(P)-bd_dom_sf"/>
</dbReference>
<accession>D1PFG3</accession>
<comment type="caution">
    <text evidence="2">The sequence shown here is derived from an EMBL/GenBank/DDBJ whole genome shotgun (WGS) entry which is preliminary data.</text>
</comment>
<gene>
    <name evidence="2" type="ORF">PREVCOP_05970</name>
</gene>
<dbReference type="InterPro" id="IPR003869">
    <property type="entry name" value="Polysac_CapD-like"/>
</dbReference>
<evidence type="ECO:0000256" key="1">
    <source>
        <dbReference type="ARBA" id="ARBA00007430"/>
    </source>
</evidence>
<organism evidence="2 3">
    <name type="scientific">Segatella copri DSM 18205</name>
    <dbReference type="NCBI Taxonomy" id="537011"/>
    <lineage>
        <taxon>Bacteria</taxon>
        <taxon>Pseudomonadati</taxon>
        <taxon>Bacteroidota</taxon>
        <taxon>Bacteroidia</taxon>
        <taxon>Bacteroidales</taxon>
        <taxon>Prevotellaceae</taxon>
        <taxon>Segatella</taxon>
    </lineage>
</organism>
<evidence type="ECO:0000313" key="2">
    <source>
        <dbReference type="EMBL" id="EFB34536.1"/>
    </source>
</evidence>
<sequence length="665" mass="74896">MRDRNNQNSSSQTPFSGILYKLKVSLFANKLTNWYFSKATLPYWCILALDSISIVIAGMIATYIAEGGEVIASHFWNYLLMFVCSLPLFVVGMRMFHTYSGIMRYSSFVDLLRISGALVVGFILNCVLLQVIPENILCEITTESIVVMLFISMIEMWTMRILVKYMYDSSFSAESKTPVFILGVREGGISLAKSMRNDHPSQYVVKGFATQETAMVGRFLLGCEVYSYDETLIGVMHKMNVKTLFVSPLVTEKFLEKQDMIDKLTAEGIKIMMMPKAQSWDGKSNLRHQMMREVDIEDLLPRDKIEVDMNAIGKLLSGRTILITGAAGSIGSEMVKQIAIYKPQRLILVDEAETPMHDVRLFMNKNYADIPCETIVTSITNATRMERIFSEYHPDYVFHAAAYKHVPMMEDNPAEAVQNNVYGTRVIADMAVKYGTKKFVMISTDKAVNPTNVMGCSKRICEIYCQALNKAIVDGEVKGVTQFVTTRFGNVLGSNGSVIPIFKKQIAMGGPITVTHPDIIRFFMLIPEACKLVLEAGTMGKGGEIFVFDMGKPVRIADLAKRMIALSGVDGIDIKYVGLRDGEKLFEEVLNDKEATIPTHHPKIMVAKVREYPYELARKNEEDLYQLSFTYDDMAIVKKMKEIVPEYKSQHSKYAALDNNSTFNI</sequence>
<dbReference type="PANTHER" id="PTHR43318:SF1">
    <property type="entry name" value="POLYSACCHARIDE BIOSYNTHESIS PROTEIN EPSC-RELATED"/>
    <property type="match status" value="1"/>
</dbReference>
<dbReference type="SUPFAM" id="SSF51735">
    <property type="entry name" value="NAD(P)-binding Rossmann-fold domains"/>
    <property type="match status" value="1"/>
</dbReference>
<keyword evidence="3" id="KW-1185">Reference proteome</keyword>
<dbReference type="CDD" id="cd05237">
    <property type="entry name" value="UDP_invert_4-6DH_SDR_e"/>
    <property type="match status" value="1"/>
</dbReference>
<dbReference type="InterPro" id="IPR051203">
    <property type="entry name" value="Polysaccharide_Synthase-Rel"/>
</dbReference>
<comment type="similarity">
    <text evidence="1">Belongs to the polysaccharide synthase family.</text>
</comment>